<accession>A0A2P7QUP9</accession>
<dbReference type="InterPro" id="IPR003772">
    <property type="entry name" value="YceD"/>
</dbReference>
<proteinExistence type="predicted"/>
<organism evidence="1 2">
    <name type="scientific">Allosphingosinicella deserti</name>
    <dbReference type="NCBI Taxonomy" id="2116704"/>
    <lineage>
        <taxon>Bacteria</taxon>
        <taxon>Pseudomonadati</taxon>
        <taxon>Pseudomonadota</taxon>
        <taxon>Alphaproteobacteria</taxon>
        <taxon>Sphingomonadales</taxon>
        <taxon>Sphingomonadaceae</taxon>
        <taxon>Allosphingosinicella</taxon>
    </lineage>
</organism>
<evidence type="ECO:0000313" key="1">
    <source>
        <dbReference type="EMBL" id="PSJ41696.1"/>
    </source>
</evidence>
<dbReference type="RefSeq" id="WP_106511861.1">
    <property type="nucleotide sequence ID" value="NZ_PXYI01000002.1"/>
</dbReference>
<sequence>MSPEFSRTYRVDTLGAGARQVEIAADDAERVALARRFNLVAIHRIAAEAALSRNGEIVTARGKVSAAVTQSCVGTGDPVEADVDEAFVIEFRPHPEGLGPDEEIELGEGEMDVVFYDGAAVDLGEAVAETMSLALNPFPRSPAAEEALRAAGVKSEEEAKAESNPFAALGALKDKLGK</sequence>
<dbReference type="Pfam" id="PF02620">
    <property type="entry name" value="YceD"/>
    <property type="match status" value="1"/>
</dbReference>
<dbReference type="Proteomes" id="UP000241167">
    <property type="component" value="Unassembled WGS sequence"/>
</dbReference>
<comment type="caution">
    <text evidence="1">The sequence shown here is derived from an EMBL/GenBank/DDBJ whole genome shotgun (WGS) entry which is preliminary data.</text>
</comment>
<reference evidence="1 2" key="1">
    <citation type="submission" date="2018-03" db="EMBL/GenBank/DDBJ databases">
        <title>The draft genome of Sphingosinicella sp. GL-C-18.</title>
        <authorList>
            <person name="Liu L."/>
            <person name="Li L."/>
            <person name="Liang L."/>
            <person name="Zhang X."/>
            <person name="Wang T."/>
        </authorList>
    </citation>
    <scope>NUCLEOTIDE SEQUENCE [LARGE SCALE GENOMIC DNA]</scope>
    <source>
        <strain evidence="1 2">GL-C-18</strain>
    </source>
</reference>
<keyword evidence="2" id="KW-1185">Reference proteome</keyword>
<evidence type="ECO:0000313" key="2">
    <source>
        <dbReference type="Proteomes" id="UP000241167"/>
    </source>
</evidence>
<name>A0A2P7QUP9_9SPHN</name>
<evidence type="ECO:0008006" key="3">
    <source>
        <dbReference type="Google" id="ProtNLM"/>
    </source>
</evidence>
<dbReference type="EMBL" id="PXYI01000002">
    <property type="protein sequence ID" value="PSJ41696.1"/>
    <property type="molecule type" value="Genomic_DNA"/>
</dbReference>
<dbReference type="OrthoDB" id="8443793at2"/>
<protein>
    <recommendedName>
        <fullName evidence="3">DUF177 domain-containing protein</fullName>
    </recommendedName>
</protein>
<gene>
    <name evidence="1" type="ORF">C7I55_05210</name>
</gene>
<dbReference type="AlphaFoldDB" id="A0A2P7QUP9"/>